<evidence type="ECO:0000313" key="1">
    <source>
        <dbReference type="EMBL" id="KAH3694904.1"/>
    </source>
</evidence>
<evidence type="ECO:0000313" key="2">
    <source>
        <dbReference type="Proteomes" id="UP000828390"/>
    </source>
</evidence>
<keyword evidence="2" id="KW-1185">Reference proteome</keyword>
<name>A0A9D3YAF7_DREPO</name>
<gene>
    <name evidence="1" type="ORF">DPMN_082346</name>
</gene>
<dbReference type="EMBL" id="JAIWYP010000016">
    <property type="protein sequence ID" value="KAH3694904.1"/>
    <property type="molecule type" value="Genomic_DNA"/>
</dbReference>
<reference evidence="1" key="1">
    <citation type="journal article" date="2019" name="bioRxiv">
        <title>The Genome of the Zebra Mussel, Dreissena polymorpha: A Resource for Invasive Species Research.</title>
        <authorList>
            <person name="McCartney M.A."/>
            <person name="Auch B."/>
            <person name="Kono T."/>
            <person name="Mallez S."/>
            <person name="Zhang Y."/>
            <person name="Obille A."/>
            <person name="Becker A."/>
            <person name="Abrahante J.E."/>
            <person name="Garbe J."/>
            <person name="Badalamenti J.P."/>
            <person name="Herman A."/>
            <person name="Mangelson H."/>
            <person name="Liachko I."/>
            <person name="Sullivan S."/>
            <person name="Sone E.D."/>
            <person name="Koren S."/>
            <person name="Silverstein K.A.T."/>
            <person name="Beckman K.B."/>
            <person name="Gohl D.M."/>
        </authorList>
    </citation>
    <scope>NUCLEOTIDE SEQUENCE</scope>
    <source>
        <strain evidence="1">Duluth1</strain>
        <tissue evidence="1">Whole animal</tissue>
    </source>
</reference>
<proteinExistence type="predicted"/>
<sequence length="60" mass="6720">MAGAQPTLQDVMSALGVISGRLTAVEQKLQCLDNMDQRMAKMEKDIKTLWLDLDERVKKG</sequence>
<organism evidence="1 2">
    <name type="scientific">Dreissena polymorpha</name>
    <name type="common">Zebra mussel</name>
    <name type="synonym">Mytilus polymorpha</name>
    <dbReference type="NCBI Taxonomy" id="45954"/>
    <lineage>
        <taxon>Eukaryota</taxon>
        <taxon>Metazoa</taxon>
        <taxon>Spiralia</taxon>
        <taxon>Lophotrochozoa</taxon>
        <taxon>Mollusca</taxon>
        <taxon>Bivalvia</taxon>
        <taxon>Autobranchia</taxon>
        <taxon>Heteroconchia</taxon>
        <taxon>Euheterodonta</taxon>
        <taxon>Imparidentia</taxon>
        <taxon>Neoheterodontei</taxon>
        <taxon>Myida</taxon>
        <taxon>Dreissenoidea</taxon>
        <taxon>Dreissenidae</taxon>
        <taxon>Dreissena</taxon>
    </lineage>
</organism>
<protein>
    <submittedName>
        <fullName evidence="1">Uncharacterized protein</fullName>
    </submittedName>
</protein>
<reference evidence="1" key="2">
    <citation type="submission" date="2020-11" db="EMBL/GenBank/DDBJ databases">
        <authorList>
            <person name="McCartney M.A."/>
            <person name="Auch B."/>
            <person name="Kono T."/>
            <person name="Mallez S."/>
            <person name="Becker A."/>
            <person name="Gohl D.M."/>
            <person name="Silverstein K.A.T."/>
            <person name="Koren S."/>
            <person name="Bechman K.B."/>
            <person name="Herman A."/>
            <person name="Abrahante J.E."/>
            <person name="Garbe J."/>
        </authorList>
    </citation>
    <scope>NUCLEOTIDE SEQUENCE</scope>
    <source>
        <strain evidence="1">Duluth1</strain>
        <tissue evidence="1">Whole animal</tissue>
    </source>
</reference>
<accession>A0A9D3YAF7</accession>
<comment type="caution">
    <text evidence="1">The sequence shown here is derived from an EMBL/GenBank/DDBJ whole genome shotgun (WGS) entry which is preliminary data.</text>
</comment>
<dbReference type="Proteomes" id="UP000828390">
    <property type="component" value="Unassembled WGS sequence"/>
</dbReference>
<dbReference type="AlphaFoldDB" id="A0A9D3YAF7"/>